<feature type="binding site" description="axial binding residue" evidence="12">
    <location>
        <position position="428"/>
    </location>
    <ligand>
        <name>heme</name>
        <dbReference type="ChEBI" id="CHEBI:30413"/>
    </ligand>
    <ligandPart>
        <name>Fe</name>
        <dbReference type="ChEBI" id="CHEBI:18248"/>
    </ligandPart>
</feature>
<keyword evidence="6 12" id="KW-0479">Metal-binding</keyword>
<proteinExistence type="inferred from homology"/>
<dbReference type="SUPFAM" id="SSF48264">
    <property type="entry name" value="Cytochrome P450"/>
    <property type="match status" value="1"/>
</dbReference>
<dbReference type="Proteomes" id="UP000326565">
    <property type="component" value="Unassembled WGS sequence"/>
</dbReference>
<evidence type="ECO:0000313" key="15">
    <source>
        <dbReference type="Proteomes" id="UP000326565"/>
    </source>
</evidence>
<dbReference type="EMBL" id="ML732305">
    <property type="protein sequence ID" value="KAB8070349.1"/>
    <property type="molecule type" value="Genomic_DNA"/>
</dbReference>
<evidence type="ECO:0000256" key="6">
    <source>
        <dbReference type="ARBA" id="ARBA00022723"/>
    </source>
</evidence>
<dbReference type="GO" id="GO:0016020">
    <property type="term" value="C:membrane"/>
    <property type="evidence" value="ECO:0007669"/>
    <property type="project" value="UniProtKB-SubCell"/>
</dbReference>
<dbReference type="PANTHER" id="PTHR24305">
    <property type="entry name" value="CYTOCHROME P450"/>
    <property type="match status" value="1"/>
</dbReference>
<dbReference type="GO" id="GO:0005506">
    <property type="term" value="F:iron ion binding"/>
    <property type="evidence" value="ECO:0007669"/>
    <property type="project" value="InterPro"/>
</dbReference>
<evidence type="ECO:0000256" key="10">
    <source>
        <dbReference type="ARBA" id="ARBA00023033"/>
    </source>
</evidence>
<evidence type="ECO:0000256" key="3">
    <source>
        <dbReference type="ARBA" id="ARBA00010617"/>
    </source>
</evidence>
<dbReference type="InterPro" id="IPR001128">
    <property type="entry name" value="Cyt_P450"/>
</dbReference>
<evidence type="ECO:0000256" key="2">
    <source>
        <dbReference type="ARBA" id="ARBA00004370"/>
    </source>
</evidence>
<dbReference type="PANTHER" id="PTHR24305:SF210">
    <property type="entry name" value="CYTOCHROME P450 MONOOXYGENASE ASQL-RELATED"/>
    <property type="match status" value="1"/>
</dbReference>
<keyword evidence="4 12" id="KW-0349">Heme</keyword>
<keyword evidence="9 12" id="KW-0408">Iron</keyword>
<organism evidence="14 15">
    <name type="scientific">Aspergillus leporis</name>
    <dbReference type="NCBI Taxonomy" id="41062"/>
    <lineage>
        <taxon>Eukaryota</taxon>
        <taxon>Fungi</taxon>
        <taxon>Dikarya</taxon>
        <taxon>Ascomycota</taxon>
        <taxon>Pezizomycotina</taxon>
        <taxon>Eurotiomycetes</taxon>
        <taxon>Eurotiomycetidae</taxon>
        <taxon>Eurotiales</taxon>
        <taxon>Aspergillaceae</taxon>
        <taxon>Aspergillus</taxon>
        <taxon>Aspergillus subgen. Circumdati</taxon>
    </lineage>
</organism>
<reference evidence="14 15" key="1">
    <citation type="submission" date="2019-04" db="EMBL/GenBank/DDBJ databases">
        <title>Friends and foes A comparative genomics study of 23 Aspergillus species from section Flavi.</title>
        <authorList>
            <consortium name="DOE Joint Genome Institute"/>
            <person name="Kjaerbolling I."/>
            <person name="Vesth T."/>
            <person name="Frisvad J.C."/>
            <person name="Nybo J.L."/>
            <person name="Theobald S."/>
            <person name="Kildgaard S."/>
            <person name="Isbrandt T."/>
            <person name="Kuo A."/>
            <person name="Sato A."/>
            <person name="Lyhne E.K."/>
            <person name="Kogle M.E."/>
            <person name="Wiebenga A."/>
            <person name="Kun R.S."/>
            <person name="Lubbers R.J."/>
            <person name="Makela M.R."/>
            <person name="Barry K."/>
            <person name="Chovatia M."/>
            <person name="Clum A."/>
            <person name="Daum C."/>
            <person name="Haridas S."/>
            <person name="He G."/>
            <person name="LaButti K."/>
            <person name="Lipzen A."/>
            <person name="Mondo S."/>
            <person name="Riley R."/>
            <person name="Salamov A."/>
            <person name="Simmons B.A."/>
            <person name="Magnuson J.K."/>
            <person name="Henrissat B."/>
            <person name="Mortensen U.H."/>
            <person name="Larsen T.O."/>
            <person name="Devries R.P."/>
            <person name="Grigoriev I.V."/>
            <person name="Machida M."/>
            <person name="Baker S.E."/>
            <person name="Andersen M.R."/>
        </authorList>
    </citation>
    <scope>NUCLEOTIDE SEQUENCE [LARGE SCALE GENOMIC DNA]</scope>
    <source>
        <strain evidence="14 15">CBS 151.66</strain>
    </source>
</reference>
<dbReference type="CDD" id="cd11058">
    <property type="entry name" value="CYP60B-like"/>
    <property type="match status" value="1"/>
</dbReference>
<evidence type="ECO:0000256" key="4">
    <source>
        <dbReference type="ARBA" id="ARBA00022617"/>
    </source>
</evidence>
<dbReference type="FunFam" id="1.10.630.10:FF:000158">
    <property type="entry name" value="Cytochrome P450, putative (Eurofung)"/>
    <property type="match status" value="1"/>
</dbReference>
<keyword evidence="5" id="KW-0812">Transmembrane</keyword>
<dbReference type="InterPro" id="IPR017972">
    <property type="entry name" value="Cyt_P450_CS"/>
</dbReference>
<evidence type="ECO:0000256" key="1">
    <source>
        <dbReference type="ARBA" id="ARBA00001971"/>
    </source>
</evidence>
<dbReference type="PRINTS" id="PR00385">
    <property type="entry name" value="P450"/>
</dbReference>
<dbReference type="OrthoDB" id="1470350at2759"/>
<evidence type="ECO:0000256" key="12">
    <source>
        <dbReference type="PIRSR" id="PIRSR602401-1"/>
    </source>
</evidence>
<keyword evidence="7" id="KW-1133">Transmembrane helix</keyword>
<dbReference type="GO" id="GO:0016705">
    <property type="term" value="F:oxidoreductase activity, acting on paired donors, with incorporation or reduction of molecular oxygen"/>
    <property type="evidence" value="ECO:0007669"/>
    <property type="project" value="InterPro"/>
</dbReference>
<name>A0A5N5WPZ2_9EURO</name>
<dbReference type="AlphaFoldDB" id="A0A5N5WPZ2"/>
<keyword evidence="8 13" id="KW-0560">Oxidoreductase</keyword>
<accession>A0A5N5WPZ2</accession>
<protein>
    <submittedName>
        <fullName evidence="14">Cytochrome P450</fullName>
    </submittedName>
</protein>
<dbReference type="GO" id="GO:0004497">
    <property type="term" value="F:monooxygenase activity"/>
    <property type="evidence" value="ECO:0007669"/>
    <property type="project" value="UniProtKB-KW"/>
</dbReference>
<dbReference type="Pfam" id="PF00067">
    <property type="entry name" value="p450"/>
    <property type="match status" value="1"/>
</dbReference>
<evidence type="ECO:0000256" key="8">
    <source>
        <dbReference type="ARBA" id="ARBA00023002"/>
    </source>
</evidence>
<sequence>MLNDLTTGTLTFWGLSLVIFYCLSKAVYNLTLHPLARFPGPKAAAISHLWFVTQWRGGRLPFRMQELHRNHGDVVRIGPNDLSFATAGSYRDIYGTNAGGTRRALVKGTMYEQELKDIGNTREVTSHARLRNILSPGFSARALTWQEGIVQKYVDLLIEQIKAHSREGPVNIVDWFEWMSFDIIGDLTFAESFDALKHGKPLYWIKAIPEATKFMLYKDMGRRLPFLHLFTVFILTRQVMDSLMNHYKLIAEKTRKRLALKTDRQDFLTYCINAKELNEQQLIGNGNALLIAGSETTATSLGTLTYYLCKNPEKLAKLKEEVRTSFKSNDEINGISTAKLPYLVACIKEGLRIFPPSTYGLPRISHGVVIDGHYVPNGTTVATEPFTVARDPRYWKDPNSFLPERWLESDSTDNREASQPFSLGPRACMGINLAYLEMRIVLARMIYTFDWEWVNKDLDWESESRVYWMWQKPDLMMQYRVVH</sequence>
<dbReference type="Gene3D" id="1.10.630.10">
    <property type="entry name" value="Cytochrome P450"/>
    <property type="match status" value="1"/>
</dbReference>
<evidence type="ECO:0000256" key="5">
    <source>
        <dbReference type="ARBA" id="ARBA00022692"/>
    </source>
</evidence>
<keyword evidence="11" id="KW-0472">Membrane</keyword>
<evidence type="ECO:0000256" key="9">
    <source>
        <dbReference type="ARBA" id="ARBA00023004"/>
    </source>
</evidence>
<comment type="cofactor">
    <cofactor evidence="1 12">
        <name>heme</name>
        <dbReference type="ChEBI" id="CHEBI:30413"/>
    </cofactor>
</comment>
<keyword evidence="10 13" id="KW-0503">Monooxygenase</keyword>
<gene>
    <name evidence="14" type="ORF">BDV29DRAFT_160541</name>
</gene>
<evidence type="ECO:0000256" key="11">
    <source>
        <dbReference type="ARBA" id="ARBA00023136"/>
    </source>
</evidence>
<comment type="subcellular location">
    <subcellularLocation>
        <location evidence="2">Membrane</location>
    </subcellularLocation>
</comment>
<evidence type="ECO:0000256" key="13">
    <source>
        <dbReference type="RuleBase" id="RU000461"/>
    </source>
</evidence>
<evidence type="ECO:0000313" key="14">
    <source>
        <dbReference type="EMBL" id="KAB8070349.1"/>
    </source>
</evidence>
<dbReference type="InterPro" id="IPR050121">
    <property type="entry name" value="Cytochrome_P450_monoxygenase"/>
</dbReference>
<dbReference type="PROSITE" id="PS00086">
    <property type="entry name" value="CYTOCHROME_P450"/>
    <property type="match status" value="1"/>
</dbReference>
<dbReference type="PRINTS" id="PR00463">
    <property type="entry name" value="EP450I"/>
</dbReference>
<dbReference type="InterPro" id="IPR036396">
    <property type="entry name" value="Cyt_P450_sf"/>
</dbReference>
<evidence type="ECO:0000256" key="7">
    <source>
        <dbReference type="ARBA" id="ARBA00022989"/>
    </source>
</evidence>
<dbReference type="InterPro" id="IPR002401">
    <property type="entry name" value="Cyt_P450_E_grp-I"/>
</dbReference>
<comment type="similarity">
    <text evidence="3 13">Belongs to the cytochrome P450 family.</text>
</comment>
<keyword evidence="15" id="KW-1185">Reference proteome</keyword>
<dbReference type="GO" id="GO:0020037">
    <property type="term" value="F:heme binding"/>
    <property type="evidence" value="ECO:0007669"/>
    <property type="project" value="InterPro"/>
</dbReference>